<dbReference type="OrthoDB" id="2624347at2"/>
<evidence type="ECO:0000313" key="3">
    <source>
        <dbReference type="Proteomes" id="UP000300879"/>
    </source>
</evidence>
<gene>
    <name evidence="2" type="ORF">E6C60_1184</name>
</gene>
<dbReference type="AlphaFoldDB" id="A0A4P8XHA5"/>
<sequence>MEQKIDELMNHLSHSQQQMARILEAQRHAAVRMAQVVHGMPDDWSARSGVAGNEGKPGSRESDDAAEGFIQQIQQVNGSIAAYLNVMADFQQAAADHLEMVMKELRGGDSEE</sequence>
<dbReference type="EMBL" id="CP040396">
    <property type="protein sequence ID" value="QCT01902.1"/>
    <property type="molecule type" value="Genomic_DNA"/>
</dbReference>
<evidence type="ECO:0000256" key="1">
    <source>
        <dbReference type="SAM" id="MobiDB-lite"/>
    </source>
</evidence>
<name>A0A4P8XHA5_9BACL</name>
<proteinExistence type="predicted"/>
<dbReference type="RefSeq" id="WP_138224980.1">
    <property type="nucleotide sequence ID" value="NZ_CP040396.1"/>
</dbReference>
<keyword evidence="3" id="KW-1185">Reference proteome</keyword>
<reference evidence="2 3" key="1">
    <citation type="submission" date="2019-05" db="EMBL/GenBank/DDBJ databases">
        <authorList>
            <person name="Chen C."/>
        </authorList>
    </citation>
    <scope>NUCLEOTIDE SEQUENCE [LARGE SCALE GENOMIC DNA]</scope>
    <source>
        <strain evidence="2 3">HB172198</strain>
    </source>
</reference>
<evidence type="ECO:0008006" key="4">
    <source>
        <dbReference type="Google" id="ProtNLM"/>
    </source>
</evidence>
<dbReference type="Proteomes" id="UP000300879">
    <property type="component" value="Chromosome"/>
</dbReference>
<accession>A0A4P8XHA5</accession>
<feature type="region of interest" description="Disordered" evidence="1">
    <location>
        <begin position="42"/>
        <end position="68"/>
    </location>
</feature>
<organism evidence="2 3">
    <name type="scientific">Paenibacillus algicola</name>
    <dbReference type="NCBI Taxonomy" id="2565926"/>
    <lineage>
        <taxon>Bacteria</taxon>
        <taxon>Bacillati</taxon>
        <taxon>Bacillota</taxon>
        <taxon>Bacilli</taxon>
        <taxon>Bacillales</taxon>
        <taxon>Paenibacillaceae</taxon>
        <taxon>Paenibacillus</taxon>
    </lineage>
</organism>
<dbReference type="KEGG" id="palo:E6C60_1184"/>
<evidence type="ECO:0000313" key="2">
    <source>
        <dbReference type="EMBL" id="QCT01902.1"/>
    </source>
</evidence>
<protein>
    <recommendedName>
        <fullName evidence="4">Nucleoside-diphosphate sugar epimerase</fullName>
    </recommendedName>
</protein>